<dbReference type="EMBL" id="VCJR02000001">
    <property type="protein sequence ID" value="NHK26577.1"/>
    <property type="molecule type" value="Genomic_DNA"/>
</dbReference>
<feature type="region of interest" description="Disordered" evidence="1">
    <location>
        <begin position="1"/>
        <end position="20"/>
    </location>
</feature>
<dbReference type="Proteomes" id="UP000818603">
    <property type="component" value="Unassembled WGS sequence"/>
</dbReference>
<organism evidence="2 4">
    <name type="scientific">Aquisalinus luteolus</name>
    <dbReference type="NCBI Taxonomy" id="1566827"/>
    <lineage>
        <taxon>Bacteria</taxon>
        <taxon>Pseudomonadati</taxon>
        <taxon>Pseudomonadota</taxon>
        <taxon>Alphaproteobacteria</taxon>
        <taxon>Parvularculales</taxon>
        <taxon>Parvularculaceae</taxon>
        <taxon>Aquisalinus</taxon>
    </lineage>
</organism>
<dbReference type="AlphaFoldDB" id="A0A8J3A0B1"/>
<comment type="caution">
    <text evidence="2">The sequence shown here is derived from an EMBL/GenBank/DDBJ whole genome shotgun (WGS) entry which is preliminary data.</text>
</comment>
<accession>A0A8J3A0B1</accession>
<reference evidence="2" key="1">
    <citation type="journal article" date="2014" name="Int. J. Syst. Evol. Microbiol.">
        <title>Complete genome sequence of Corynebacterium casei LMG S-19264T (=DSM 44701T), isolated from a smear-ripened cheese.</title>
        <authorList>
            <consortium name="US DOE Joint Genome Institute (JGI-PGF)"/>
            <person name="Walter F."/>
            <person name="Albersmeier A."/>
            <person name="Kalinowski J."/>
            <person name="Ruckert C."/>
        </authorList>
    </citation>
    <scope>NUCLEOTIDE SEQUENCE</scope>
    <source>
        <strain evidence="2">CGMCC 1.14984</strain>
    </source>
</reference>
<evidence type="ECO:0000313" key="2">
    <source>
        <dbReference type="EMBL" id="GGH92758.1"/>
    </source>
</evidence>
<name>A0A8J3A0B1_9PROT</name>
<evidence type="ECO:0000313" key="3">
    <source>
        <dbReference type="EMBL" id="NHK26577.1"/>
    </source>
</evidence>
<keyword evidence="5" id="KW-1185">Reference proteome</keyword>
<evidence type="ECO:0000256" key="1">
    <source>
        <dbReference type="SAM" id="MobiDB-lite"/>
    </source>
</evidence>
<evidence type="ECO:0000313" key="4">
    <source>
        <dbReference type="Proteomes" id="UP000621856"/>
    </source>
</evidence>
<reference evidence="2" key="3">
    <citation type="submission" date="2020-09" db="EMBL/GenBank/DDBJ databases">
        <authorList>
            <person name="Sun Q."/>
            <person name="Zhou Y."/>
        </authorList>
    </citation>
    <scope>NUCLEOTIDE SEQUENCE</scope>
    <source>
        <strain evidence="2">CGMCC 1.14984</strain>
    </source>
</reference>
<sequence>MIGKKRQDSAAALKTPEQEAEDVMRSLARALNNPLKSTEKPVPRQSQDLRHTLRAIEASFYLLDQLRDVIVEACHLVLRANVIEDLAGRALLAEQYDELRNSIERLIAGAEEEASALLGPTAEGITASLNATSTYTVFPTRLSVSDDSIDLPPPIEGFADTAEVARILGKLDKALDTLDQVSASYMKDAQYLMTKLGQ</sequence>
<dbReference type="RefSeq" id="WP_155136363.1">
    <property type="nucleotide sequence ID" value="NZ_BMGZ01000001.1"/>
</dbReference>
<proteinExistence type="predicted"/>
<protein>
    <submittedName>
        <fullName evidence="2">Uncharacterized protein</fullName>
    </submittedName>
</protein>
<dbReference type="Proteomes" id="UP000621856">
    <property type="component" value="Unassembled WGS sequence"/>
</dbReference>
<dbReference type="EMBL" id="BMGZ01000001">
    <property type="protein sequence ID" value="GGH92758.1"/>
    <property type="molecule type" value="Genomic_DNA"/>
</dbReference>
<gene>
    <name evidence="3" type="ORF">FF098_001490</name>
    <name evidence="2" type="ORF">GCM10011355_03010</name>
</gene>
<evidence type="ECO:0000313" key="5">
    <source>
        <dbReference type="Proteomes" id="UP000818603"/>
    </source>
</evidence>
<reference evidence="3 5" key="2">
    <citation type="submission" date="2020-02" db="EMBL/GenBank/DDBJ databases">
        <title>Genome sequence of Parvularcula flava strain NH6-79.</title>
        <authorList>
            <person name="Abdul Karim M.H."/>
            <person name="Lam M.Q."/>
            <person name="Chen S.J."/>
            <person name="Yahya A."/>
            <person name="Shahir S."/>
            <person name="Shamsir M.S."/>
            <person name="Chong C.S."/>
        </authorList>
    </citation>
    <scope>NUCLEOTIDE SEQUENCE [LARGE SCALE GENOMIC DNA]</scope>
    <source>
        <strain evidence="3 5">NH6-79</strain>
    </source>
</reference>